<evidence type="ECO:0000313" key="1">
    <source>
        <dbReference type="EMBL" id="KAG8077865.1"/>
    </source>
</evidence>
<dbReference type="Proteomes" id="UP000729402">
    <property type="component" value="Unassembled WGS sequence"/>
</dbReference>
<dbReference type="EMBL" id="JAAALK010000282">
    <property type="protein sequence ID" value="KAG8077865.1"/>
    <property type="molecule type" value="Genomic_DNA"/>
</dbReference>
<sequence>MLHSGLSKCQPLPLLAAASSSSPSRILLVGLLRAWCFSRPAFHREGTGLRSLVERSCTHLVRIPGNVDGSLGADTNTDAGEEGGNYSGNHDVISFLAVDSLNHHLRIWESRSAERQNIIVQQYQATSNSLIRAVPEMKSKNIFGWRELLTPVFNLVCQQIHMIGCSKQVIHYKWQHMSSQTEKGVGPMTKTLPLSPISRLGSIKMA</sequence>
<accession>A0A8J5VRC5</accession>
<comment type="caution">
    <text evidence="1">The sequence shown here is derived from an EMBL/GenBank/DDBJ whole genome shotgun (WGS) entry which is preliminary data.</text>
</comment>
<protein>
    <submittedName>
        <fullName evidence="1">Uncharacterized protein</fullName>
    </submittedName>
</protein>
<reference evidence="1" key="2">
    <citation type="submission" date="2021-02" db="EMBL/GenBank/DDBJ databases">
        <authorList>
            <person name="Kimball J.A."/>
            <person name="Haas M.W."/>
            <person name="Macchietto M."/>
            <person name="Kono T."/>
            <person name="Duquette J."/>
            <person name="Shao M."/>
        </authorList>
    </citation>
    <scope>NUCLEOTIDE SEQUENCE</scope>
    <source>
        <tissue evidence="1">Fresh leaf tissue</tissue>
    </source>
</reference>
<organism evidence="1 2">
    <name type="scientific">Zizania palustris</name>
    <name type="common">Northern wild rice</name>
    <dbReference type="NCBI Taxonomy" id="103762"/>
    <lineage>
        <taxon>Eukaryota</taxon>
        <taxon>Viridiplantae</taxon>
        <taxon>Streptophyta</taxon>
        <taxon>Embryophyta</taxon>
        <taxon>Tracheophyta</taxon>
        <taxon>Spermatophyta</taxon>
        <taxon>Magnoliopsida</taxon>
        <taxon>Liliopsida</taxon>
        <taxon>Poales</taxon>
        <taxon>Poaceae</taxon>
        <taxon>BOP clade</taxon>
        <taxon>Oryzoideae</taxon>
        <taxon>Oryzeae</taxon>
        <taxon>Zizaniinae</taxon>
        <taxon>Zizania</taxon>
    </lineage>
</organism>
<name>A0A8J5VRC5_ZIZPA</name>
<gene>
    <name evidence="1" type="ORF">GUJ93_ZPchr0007g5346</name>
</gene>
<proteinExistence type="predicted"/>
<dbReference type="AlphaFoldDB" id="A0A8J5VRC5"/>
<keyword evidence="2" id="KW-1185">Reference proteome</keyword>
<evidence type="ECO:0000313" key="2">
    <source>
        <dbReference type="Proteomes" id="UP000729402"/>
    </source>
</evidence>
<dbReference type="OrthoDB" id="270651at2759"/>
<reference evidence="1" key="1">
    <citation type="journal article" date="2021" name="bioRxiv">
        <title>Whole Genome Assembly and Annotation of Northern Wild Rice, Zizania palustris L., Supports a Whole Genome Duplication in the Zizania Genus.</title>
        <authorList>
            <person name="Haas M."/>
            <person name="Kono T."/>
            <person name="Macchietto M."/>
            <person name="Millas R."/>
            <person name="McGilp L."/>
            <person name="Shao M."/>
            <person name="Duquette J."/>
            <person name="Hirsch C.N."/>
            <person name="Kimball J."/>
        </authorList>
    </citation>
    <scope>NUCLEOTIDE SEQUENCE</scope>
    <source>
        <tissue evidence="1">Fresh leaf tissue</tissue>
    </source>
</reference>